<comment type="caution">
    <text evidence="1">The sequence shown here is derived from an EMBL/GenBank/DDBJ whole genome shotgun (WGS) entry which is preliminary data.</text>
</comment>
<dbReference type="RefSeq" id="WP_038193339.1">
    <property type="nucleotide sequence ID" value="NZ_JRWP01000060.1"/>
</dbReference>
<dbReference type="STRING" id="379097.SE23_18595"/>
<dbReference type="OrthoDB" id="5826599at2"/>
<dbReference type="EMBL" id="JRWP01000060">
    <property type="protein sequence ID" value="KGY06923.1"/>
    <property type="molecule type" value="Genomic_DNA"/>
</dbReference>
<protein>
    <recommendedName>
        <fullName evidence="3">Nitrate/nitrite sensing protein domain-containing protein</fullName>
    </recommendedName>
</protein>
<gene>
    <name evidence="1" type="ORF">NM06_20130</name>
</gene>
<evidence type="ECO:0000313" key="2">
    <source>
        <dbReference type="Proteomes" id="UP000030451"/>
    </source>
</evidence>
<dbReference type="AlphaFoldDB" id="A0A0A5JG12"/>
<reference evidence="1 2" key="1">
    <citation type="submission" date="2014-10" db="EMBL/GenBank/DDBJ databases">
        <title>Genome sequencing of Vibrio sinaloensis T08.</title>
        <authorList>
            <person name="Chan K.-G."/>
            <person name="Mohamad N.I."/>
        </authorList>
    </citation>
    <scope>NUCLEOTIDE SEQUENCE [LARGE SCALE GENOMIC DNA]</scope>
    <source>
        <strain evidence="1 2">T08</strain>
    </source>
</reference>
<evidence type="ECO:0000313" key="1">
    <source>
        <dbReference type="EMBL" id="KGY06923.1"/>
    </source>
</evidence>
<proteinExistence type="predicted"/>
<organism evidence="1 2">
    <name type="scientific">Photobacterium sp. (strain ATCC 43367)</name>
    <dbReference type="NCBI Taxonomy" id="379097"/>
    <lineage>
        <taxon>Bacteria</taxon>
        <taxon>Pseudomonadati</taxon>
        <taxon>Pseudomonadota</taxon>
        <taxon>Gammaproteobacteria</taxon>
        <taxon>Vibrionales</taxon>
        <taxon>Vibrionaceae</taxon>
        <taxon>Vibrio</taxon>
        <taxon>Vibrio oreintalis group</taxon>
    </lineage>
</organism>
<dbReference type="Proteomes" id="UP000030451">
    <property type="component" value="Unassembled WGS sequence"/>
</dbReference>
<evidence type="ECO:0008006" key="3">
    <source>
        <dbReference type="Google" id="ProtNLM"/>
    </source>
</evidence>
<name>A0A0A5JG12_PHOS4</name>
<accession>A0A0A5JG12</accession>
<sequence length="270" mass="31169">MLVVYSLIVSLAVLAALFHFSRQRHSGLERKFDTLVLLRQLMQLCRQHRSLTHQALSNQQTQTVKAQLDDVCDAMLDYSNQLIANAAFENKPMYRILQLKLKSLYKDWDQRSVARNQVIHGKTIRHCMFLMDEIAIAWLIESGREDVSDEYHMNWQQVLDSMEVLTQLRISIQDRSYPEGELRVKYYCDKTKRKLNQLSLVSPLSVASPTSSKAMHILTEIHASDTITASNDDLYQLTTDISLIISQVYDQMLSEMTESLYQPLPKITLA</sequence>